<dbReference type="Proteomes" id="UP000027265">
    <property type="component" value="Unassembled WGS sequence"/>
</dbReference>
<evidence type="ECO:0000313" key="1">
    <source>
        <dbReference type="EMBL" id="KDQ54085.1"/>
    </source>
</evidence>
<dbReference type="InParanoid" id="A0A067PJR7"/>
<accession>A0A067PJR7</accession>
<dbReference type="AlphaFoldDB" id="A0A067PJR7"/>
<dbReference type="OrthoDB" id="2816594at2759"/>
<name>A0A067PJR7_9AGAM</name>
<sequence length="73" mass="7998">MCHVDVQMPTHSCGHPEAISEEKVDCGRKNCSYSAQHPAGCKPCSCNKTMGPRKSITSGNVDKPCYRCNKQAR</sequence>
<dbReference type="EMBL" id="KL197730">
    <property type="protein sequence ID" value="KDQ54085.1"/>
    <property type="molecule type" value="Genomic_DNA"/>
</dbReference>
<proteinExistence type="predicted"/>
<reference evidence="2" key="1">
    <citation type="journal article" date="2014" name="Proc. Natl. Acad. Sci. U.S.A.">
        <title>Extensive sampling of basidiomycete genomes demonstrates inadequacy of the white-rot/brown-rot paradigm for wood decay fungi.</title>
        <authorList>
            <person name="Riley R."/>
            <person name="Salamov A.A."/>
            <person name="Brown D.W."/>
            <person name="Nagy L.G."/>
            <person name="Floudas D."/>
            <person name="Held B.W."/>
            <person name="Levasseur A."/>
            <person name="Lombard V."/>
            <person name="Morin E."/>
            <person name="Otillar R."/>
            <person name="Lindquist E.A."/>
            <person name="Sun H."/>
            <person name="LaButti K.M."/>
            <person name="Schmutz J."/>
            <person name="Jabbour D."/>
            <person name="Luo H."/>
            <person name="Baker S.E."/>
            <person name="Pisabarro A.G."/>
            <person name="Walton J.D."/>
            <person name="Blanchette R.A."/>
            <person name="Henrissat B."/>
            <person name="Martin F."/>
            <person name="Cullen D."/>
            <person name="Hibbett D.S."/>
            <person name="Grigoriev I.V."/>
        </authorList>
    </citation>
    <scope>NUCLEOTIDE SEQUENCE [LARGE SCALE GENOMIC DNA]</scope>
    <source>
        <strain evidence="2">MUCL 33604</strain>
    </source>
</reference>
<keyword evidence="2" id="KW-1185">Reference proteome</keyword>
<organism evidence="1 2">
    <name type="scientific">Jaapia argillacea MUCL 33604</name>
    <dbReference type="NCBI Taxonomy" id="933084"/>
    <lineage>
        <taxon>Eukaryota</taxon>
        <taxon>Fungi</taxon>
        <taxon>Dikarya</taxon>
        <taxon>Basidiomycota</taxon>
        <taxon>Agaricomycotina</taxon>
        <taxon>Agaricomycetes</taxon>
        <taxon>Agaricomycetidae</taxon>
        <taxon>Jaapiales</taxon>
        <taxon>Jaapiaceae</taxon>
        <taxon>Jaapia</taxon>
    </lineage>
</organism>
<protein>
    <submittedName>
        <fullName evidence="1">Uncharacterized protein</fullName>
    </submittedName>
</protein>
<dbReference type="HOGENOM" id="CLU_180191_3_0_1"/>
<gene>
    <name evidence="1" type="ORF">JAAARDRAFT_38697</name>
</gene>
<evidence type="ECO:0000313" key="2">
    <source>
        <dbReference type="Proteomes" id="UP000027265"/>
    </source>
</evidence>